<dbReference type="SUPFAM" id="SSF55961">
    <property type="entry name" value="Bet v1-like"/>
    <property type="match status" value="1"/>
</dbReference>
<feature type="region of interest" description="Disordered" evidence="1">
    <location>
        <begin position="1"/>
        <end position="24"/>
    </location>
</feature>
<feature type="region of interest" description="Disordered" evidence="1">
    <location>
        <begin position="256"/>
        <end position="311"/>
    </location>
</feature>
<evidence type="ECO:0000259" key="2">
    <source>
        <dbReference type="Pfam" id="PF03364"/>
    </source>
</evidence>
<dbReference type="EMBL" id="BAAARJ010000005">
    <property type="protein sequence ID" value="GAA2604129.1"/>
    <property type="molecule type" value="Genomic_DNA"/>
</dbReference>
<dbReference type="Proteomes" id="UP001501447">
    <property type="component" value="Unassembled WGS sequence"/>
</dbReference>
<evidence type="ECO:0000256" key="1">
    <source>
        <dbReference type="SAM" id="MobiDB-lite"/>
    </source>
</evidence>
<accession>A0ABP6C9R1</accession>
<dbReference type="RefSeq" id="WP_344563819.1">
    <property type="nucleotide sequence ID" value="NZ_BAAARJ010000005.1"/>
</dbReference>
<sequence>MADKADKASGEAQGAEATDGSSGLDRLKEEIGNHLQARAHHALSAVGERVTGLTDKLDGSDGSELLTIGQRVLGGESSLKAIAGEKTKNVKDKVTGGLKGALGGGGGGGGGGGNNKVTNIVETLDIGLPRRTVYNFWTELEEFSGFTKGVQSVKMSDEVESEWKAKVAFSDRSWTATIEEQLPDERIRWTSKGARGSTKGIVTFHELTPTLTRLVVVVEYFPSGFFEKTGNLWRAQGRRLRLDLKHFQRYVTLEAEEEPEGWRGEIEDSEVVLSHEDALAQEKEEEDGEEEYENEEEGDEGEEGDEEEQAA</sequence>
<dbReference type="CDD" id="cd07817">
    <property type="entry name" value="SRPBCC_8"/>
    <property type="match status" value="1"/>
</dbReference>
<dbReference type="PANTHER" id="PTHR33824">
    <property type="entry name" value="POLYKETIDE CYCLASE/DEHYDRASE AND LIPID TRANSPORT SUPERFAMILY PROTEIN"/>
    <property type="match status" value="1"/>
</dbReference>
<dbReference type="InterPro" id="IPR023393">
    <property type="entry name" value="START-like_dom_sf"/>
</dbReference>
<proteinExistence type="predicted"/>
<feature type="domain" description="Coenzyme Q-binding protein COQ10 START" evidence="2">
    <location>
        <begin position="126"/>
        <end position="247"/>
    </location>
</feature>
<keyword evidence="4" id="KW-1185">Reference proteome</keyword>
<protein>
    <submittedName>
        <fullName evidence="3">SRPBCC family protein</fullName>
    </submittedName>
</protein>
<dbReference type="InterPro" id="IPR047137">
    <property type="entry name" value="ORF3"/>
</dbReference>
<dbReference type="Gene3D" id="3.30.530.20">
    <property type="match status" value="1"/>
</dbReference>
<organism evidence="3 4">
    <name type="scientific">Streptomyces axinellae</name>
    <dbReference type="NCBI Taxonomy" id="552788"/>
    <lineage>
        <taxon>Bacteria</taxon>
        <taxon>Bacillati</taxon>
        <taxon>Actinomycetota</taxon>
        <taxon>Actinomycetes</taxon>
        <taxon>Kitasatosporales</taxon>
        <taxon>Streptomycetaceae</taxon>
        <taxon>Streptomyces</taxon>
    </lineage>
</organism>
<evidence type="ECO:0000313" key="4">
    <source>
        <dbReference type="Proteomes" id="UP001501447"/>
    </source>
</evidence>
<dbReference type="Pfam" id="PF03364">
    <property type="entry name" value="Polyketide_cyc"/>
    <property type="match status" value="1"/>
</dbReference>
<evidence type="ECO:0000313" key="3">
    <source>
        <dbReference type="EMBL" id="GAA2604129.1"/>
    </source>
</evidence>
<gene>
    <name evidence="3" type="ORF">GCM10009863_17040</name>
</gene>
<comment type="caution">
    <text evidence="3">The sequence shown here is derived from an EMBL/GenBank/DDBJ whole genome shotgun (WGS) entry which is preliminary data.</text>
</comment>
<dbReference type="InterPro" id="IPR005031">
    <property type="entry name" value="COQ10_START"/>
</dbReference>
<name>A0ABP6C9R1_9ACTN</name>
<dbReference type="PANTHER" id="PTHR33824:SF7">
    <property type="entry name" value="POLYKETIDE CYCLASE_DEHYDRASE AND LIPID TRANSPORT SUPERFAMILY PROTEIN"/>
    <property type="match status" value="1"/>
</dbReference>
<reference evidence="4" key="1">
    <citation type="journal article" date="2019" name="Int. J. Syst. Evol. Microbiol.">
        <title>The Global Catalogue of Microorganisms (GCM) 10K type strain sequencing project: providing services to taxonomists for standard genome sequencing and annotation.</title>
        <authorList>
            <consortium name="The Broad Institute Genomics Platform"/>
            <consortium name="The Broad Institute Genome Sequencing Center for Infectious Disease"/>
            <person name="Wu L."/>
            <person name="Ma J."/>
        </authorList>
    </citation>
    <scope>NUCLEOTIDE SEQUENCE [LARGE SCALE GENOMIC DNA]</scope>
    <source>
        <strain evidence="4">JCM 16373</strain>
    </source>
</reference>
<feature type="compositionally biased region" description="Acidic residues" evidence="1">
    <location>
        <begin position="283"/>
        <end position="311"/>
    </location>
</feature>
<feature type="compositionally biased region" description="Basic and acidic residues" evidence="1">
    <location>
        <begin position="273"/>
        <end position="282"/>
    </location>
</feature>